<feature type="compositionally biased region" description="Basic residues" evidence="1">
    <location>
        <begin position="1"/>
        <end position="13"/>
    </location>
</feature>
<organism evidence="2 3">
    <name type="scientific">Mycena chlorophos</name>
    <name type="common">Agaric fungus</name>
    <name type="synonym">Agaricus chlorophos</name>
    <dbReference type="NCBI Taxonomy" id="658473"/>
    <lineage>
        <taxon>Eukaryota</taxon>
        <taxon>Fungi</taxon>
        <taxon>Dikarya</taxon>
        <taxon>Basidiomycota</taxon>
        <taxon>Agaricomycotina</taxon>
        <taxon>Agaricomycetes</taxon>
        <taxon>Agaricomycetidae</taxon>
        <taxon>Agaricales</taxon>
        <taxon>Marasmiineae</taxon>
        <taxon>Mycenaceae</taxon>
        <taxon>Mycena</taxon>
    </lineage>
</organism>
<gene>
    <name evidence="2" type="ORF">HMN09_01363700</name>
</gene>
<feature type="region of interest" description="Disordered" evidence="1">
    <location>
        <begin position="66"/>
        <end position="116"/>
    </location>
</feature>
<dbReference type="AlphaFoldDB" id="A0A8H6VUL3"/>
<reference evidence="2" key="1">
    <citation type="submission" date="2020-05" db="EMBL/GenBank/DDBJ databases">
        <title>Mycena genomes resolve the evolution of fungal bioluminescence.</title>
        <authorList>
            <person name="Tsai I.J."/>
        </authorList>
    </citation>
    <scope>NUCLEOTIDE SEQUENCE</scope>
    <source>
        <strain evidence="2">110903Hualien_Pintung</strain>
    </source>
</reference>
<keyword evidence="3" id="KW-1185">Reference proteome</keyword>
<dbReference type="Proteomes" id="UP000613580">
    <property type="component" value="Unassembled WGS sequence"/>
</dbReference>
<accession>A0A8H6VUL3</accession>
<feature type="compositionally biased region" description="Polar residues" evidence="1">
    <location>
        <begin position="90"/>
        <end position="100"/>
    </location>
</feature>
<proteinExistence type="predicted"/>
<name>A0A8H6VUL3_MYCCL</name>
<evidence type="ECO:0000256" key="1">
    <source>
        <dbReference type="SAM" id="MobiDB-lite"/>
    </source>
</evidence>
<sequence length="269" mass="29360">MSSLAHPHHRVPRYRTSNAKPGQERRVTISETTFSAGVIGVRGAFIRALIRLGRCENGPTSRIKLTESTILENEGVGPQRSRKWSGKRPGQQTETRQSMAPSACRAPQSQSGALDPPFLPPHLTDVLIRTSSIVLAVPVEAAAAPKTRSLRVPPTLAPAWVIARQDTLKIIEAAHLPRHRSLVSRVHVVLLGNPRCPSSPASVGFSCPRYVAHLLGKDSPSRRSTLSLPTIFTRSVTMRPEESRPPIVPACVSSLVLRRKATVLMLLYP</sequence>
<feature type="region of interest" description="Disordered" evidence="1">
    <location>
        <begin position="1"/>
        <end position="25"/>
    </location>
</feature>
<evidence type="ECO:0000313" key="3">
    <source>
        <dbReference type="Proteomes" id="UP000613580"/>
    </source>
</evidence>
<evidence type="ECO:0000313" key="2">
    <source>
        <dbReference type="EMBL" id="KAF7288819.1"/>
    </source>
</evidence>
<comment type="caution">
    <text evidence="2">The sequence shown here is derived from an EMBL/GenBank/DDBJ whole genome shotgun (WGS) entry which is preliminary data.</text>
</comment>
<protein>
    <submittedName>
        <fullName evidence="2">Uncharacterized protein</fullName>
    </submittedName>
</protein>
<dbReference type="EMBL" id="JACAZE010000031">
    <property type="protein sequence ID" value="KAF7288819.1"/>
    <property type="molecule type" value="Genomic_DNA"/>
</dbReference>